<evidence type="ECO:0000256" key="7">
    <source>
        <dbReference type="ARBA" id="ARBA00023128"/>
    </source>
</evidence>
<dbReference type="InterPro" id="IPR050567">
    <property type="entry name" value="Mitochondrial_Carrier"/>
</dbReference>
<feature type="transmembrane region" description="Helical" evidence="11">
    <location>
        <begin position="33"/>
        <end position="54"/>
    </location>
</feature>
<protein>
    <submittedName>
        <fullName evidence="12">Uncharacterized protein</fullName>
    </submittedName>
</protein>
<evidence type="ECO:0000256" key="2">
    <source>
        <dbReference type="ARBA" id="ARBA00006375"/>
    </source>
</evidence>
<keyword evidence="4 9" id="KW-0812">Transmembrane</keyword>
<dbReference type="EMBL" id="HBHK01003280">
    <property type="protein sequence ID" value="CAD9667073.1"/>
    <property type="molecule type" value="Transcribed_RNA"/>
</dbReference>
<organism evidence="12">
    <name type="scientific">Mucochytrium quahogii</name>
    <dbReference type="NCBI Taxonomy" id="96639"/>
    <lineage>
        <taxon>Eukaryota</taxon>
        <taxon>Sar</taxon>
        <taxon>Stramenopiles</taxon>
        <taxon>Bigyra</taxon>
        <taxon>Labyrinthulomycetes</taxon>
        <taxon>Thraustochytrida</taxon>
        <taxon>Thraustochytriidae</taxon>
        <taxon>Mucochytrium</taxon>
    </lineage>
</organism>
<evidence type="ECO:0000256" key="9">
    <source>
        <dbReference type="PROSITE-ProRule" id="PRU00282"/>
    </source>
</evidence>
<evidence type="ECO:0000256" key="5">
    <source>
        <dbReference type="ARBA" id="ARBA00022737"/>
    </source>
</evidence>
<evidence type="ECO:0000256" key="6">
    <source>
        <dbReference type="ARBA" id="ARBA00022989"/>
    </source>
</evidence>
<keyword evidence="7" id="KW-0496">Mitochondrion</keyword>
<evidence type="ECO:0000313" key="12">
    <source>
        <dbReference type="EMBL" id="CAD9667073.1"/>
    </source>
</evidence>
<keyword evidence="3 10" id="KW-0813">Transport</keyword>
<dbReference type="SUPFAM" id="SSF103506">
    <property type="entry name" value="Mitochondrial carrier"/>
    <property type="match status" value="1"/>
</dbReference>
<evidence type="ECO:0000256" key="1">
    <source>
        <dbReference type="ARBA" id="ARBA00004225"/>
    </source>
</evidence>
<comment type="subcellular location">
    <subcellularLocation>
        <location evidence="1">Mitochondrion membrane</location>
        <topology evidence="1">Multi-pass membrane protein</topology>
    </subcellularLocation>
</comment>
<proteinExistence type="inferred from homology"/>
<dbReference type="PANTHER" id="PTHR45624">
    <property type="entry name" value="MITOCHONDRIAL BASIC AMINO ACIDS TRANSPORTER-RELATED"/>
    <property type="match status" value="1"/>
</dbReference>
<dbReference type="PROSITE" id="PS50920">
    <property type="entry name" value="SOLCAR"/>
    <property type="match status" value="1"/>
</dbReference>
<accession>A0A7S2RCH8</accession>
<evidence type="ECO:0000256" key="4">
    <source>
        <dbReference type="ARBA" id="ARBA00022692"/>
    </source>
</evidence>
<evidence type="ECO:0000256" key="8">
    <source>
        <dbReference type="ARBA" id="ARBA00023136"/>
    </source>
</evidence>
<evidence type="ECO:0000256" key="11">
    <source>
        <dbReference type="SAM" id="Phobius"/>
    </source>
</evidence>
<evidence type="ECO:0000256" key="10">
    <source>
        <dbReference type="RuleBase" id="RU000488"/>
    </source>
</evidence>
<name>A0A7S2RCH8_9STRA</name>
<comment type="similarity">
    <text evidence="2 10">Belongs to the mitochondrial carrier (TC 2.A.29) family.</text>
</comment>
<keyword evidence="6 11" id="KW-1133">Transmembrane helix</keyword>
<evidence type="ECO:0000256" key="3">
    <source>
        <dbReference type="ARBA" id="ARBA00022448"/>
    </source>
</evidence>
<dbReference type="AlphaFoldDB" id="A0A7S2RCH8"/>
<keyword evidence="5" id="KW-0677">Repeat</keyword>
<feature type="repeat" description="Solcar" evidence="9">
    <location>
        <begin position="31"/>
        <end position="111"/>
    </location>
</feature>
<reference evidence="12" key="1">
    <citation type="submission" date="2021-01" db="EMBL/GenBank/DDBJ databases">
        <authorList>
            <person name="Corre E."/>
            <person name="Pelletier E."/>
            <person name="Niang G."/>
            <person name="Scheremetjew M."/>
            <person name="Finn R."/>
            <person name="Kale V."/>
            <person name="Holt S."/>
            <person name="Cochrane G."/>
            <person name="Meng A."/>
            <person name="Brown T."/>
            <person name="Cohen L."/>
        </authorList>
    </citation>
    <scope>NUCLEOTIDE SEQUENCE</scope>
    <source>
        <strain evidence="12">NY070348D</strain>
    </source>
</reference>
<dbReference type="Pfam" id="PF00153">
    <property type="entry name" value="Mito_carr"/>
    <property type="match status" value="1"/>
</dbReference>
<sequence>MLRDGPGVGMWFACFQVTKRTLVQTLGFREDSILMLLLSGAMGGVGFWLIALPFDTIKSNIQTTRRMDVGIIGTASKLGLGGLYTGLGISLLRGIPGAGIVFLVQTKTQKLLERQL</sequence>
<dbReference type="Gene3D" id="1.50.40.10">
    <property type="entry name" value="Mitochondrial carrier domain"/>
    <property type="match status" value="1"/>
</dbReference>
<dbReference type="InterPro" id="IPR023395">
    <property type="entry name" value="MCP_dom_sf"/>
</dbReference>
<keyword evidence="8 9" id="KW-0472">Membrane</keyword>
<feature type="transmembrane region" description="Helical" evidence="11">
    <location>
        <begin position="83"/>
        <end position="104"/>
    </location>
</feature>
<gene>
    <name evidence="12" type="ORF">QSP1433_LOCUS1952</name>
</gene>
<dbReference type="GO" id="GO:0031966">
    <property type="term" value="C:mitochondrial membrane"/>
    <property type="evidence" value="ECO:0007669"/>
    <property type="project" value="UniProtKB-SubCell"/>
</dbReference>
<dbReference type="InterPro" id="IPR018108">
    <property type="entry name" value="MCP_transmembrane"/>
</dbReference>
<dbReference type="GO" id="GO:0022857">
    <property type="term" value="F:transmembrane transporter activity"/>
    <property type="evidence" value="ECO:0007669"/>
    <property type="project" value="TreeGrafter"/>
</dbReference>